<dbReference type="GO" id="GO:0005524">
    <property type="term" value="F:ATP binding"/>
    <property type="evidence" value="ECO:0007669"/>
    <property type="project" value="UniProtKB-KW"/>
</dbReference>
<dbReference type="EMBL" id="CAFBPT010000001">
    <property type="protein sequence ID" value="CAB5020443.1"/>
    <property type="molecule type" value="Genomic_DNA"/>
</dbReference>
<gene>
    <name evidence="13" type="ORF">UFOPK2343_01207</name>
    <name evidence="14" type="ORF">UFOPK2652_00487</name>
    <name evidence="15" type="ORF">UFOPK3128_00574</name>
    <name evidence="16" type="ORF">UFOPK3227_00097</name>
    <name evidence="17" type="ORF">UFOPK3511_00427</name>
    <name evidence="18" type="ORF">UFOPK3880_00377</name>
    <name evidence="19" type="ORF">UFOPK4146_00228</name>
</gene>
<dbReference type="Pfam" id="PF00288">
    <property type="entry name" value="GHMP_kinases_N"/>
    <property type="match status" value="1"/>
</dbReference>
<evidence type="ECO:0000256" key="2">
    <source>
        <dbReference type="ARBA" id="ARBA00007370"/>
    </source>
</evidence>
<dbReference type="GO" id="GO:0009088">
    <property type="term" value="P:threonine biosynthetic process"/>
    <property type="evidence" value="ECO:0007669"/>
    <property type="project" value="UniProtKB-UniPathway"/>
</dbReference>
<keyword evidence="10" id="KW-0067">ATP-binding</keyword>
<evidence type="ECO:0000259" key="11">
    <source>
        <dbReference type="Pfam" id="PF00288"/>
    </source>
</evidence>
<evidence type="ECO:0000256" key="3">
    <source>
        <dbReference type="ARBA" id="ARBA00012078"/>
    </source>
</evidence>
<dbReference type="InterPro" id="IPR013750">
    <property type="entry name" value="GHMP_kinase_C_dom"/>
</dbReference>
<dbReference type="InterPro" id="IPR000870">
    <property type="entry name" value="Homoserine_kinase"/>
</dbReference>
<dbReference type="PANTHER" id="PTHR20861:SF1">
    <property type="entry name" value="HOMOSERINE KINASE"/>
    <property type="match status" value="1"/>
</dbReference>
<dbReference type="InterPro" id="IPR036554">
    <property type="entry name" value="GHMP_kinase_C_sf"/>
</dbReference>
<evidence type="ECO:0000256" key="8">
    <source>
        <dbReference type="ARBA" id="ARBA00022741"/>
    </source>
</evidence>
<dbReference type="PRINTS" id="PR00958">
    <property type="entry name" value="HOMSERKINASE"/>
</dbReference>
<evidence type="ECO:0000313" key="17">
    <source>
        <dbReference type="EMBL" id="CAB4891318.1"/>
    </source>
</evidence>
<evidence type="ECO:0000313" key="14">
    <source>
        <dbReference type="EMBL" id="CAB4706043.1"/>
    </source>
</evidence>
<dbReference type="EMBL" id="CAFBMA010000002">
    <property type="protein sequence ID" value="CAB4891318.1"/>
    <property type="molecule type" value="Genomic_DNA"/>
</dbReference>
<dbReference type="UniPathway" id="UPA00050">
    <property type="reaction ID" value="UER00064"/>
</dbReference>
<keyword evidence="6" id="KW-0808">Transferase</keyword>
<evidence type="ECO:0000313" key="18">
    <source>
        <dbReference type="EMBL" id="CAB4962190.1"/>
    </source>
</evidence>
<dbReference type="HAMAP" id="MF_00384">
    <property type="entry name" value="Homoser_kinase"/>
    <property type="match status" value="1"/>
</dbReference>
<dbReference type="PROSITE" id="PS00627">
    <property type="entry name" value="GHMP_KINASES_ATP"/>
    <property type="match status" value="1"/>
</dbReference>
<evidence type="ECO:0000259" key="12">
    <source>
        <dbReference type="Pfam" id="PF08544"/>
    </source>
</evidence>
<keyword evidence="9" id="KW-0418">Kinase</keyword>
<keyword evidence="8" id="KW-0547">Nucleotide-binding</keyword>
<dbReference type="EMBL" id="CAFAAZ010000003">
    <property type="protein sequence ID" value="CAB4817711.1"/>
    <property type="molecule type" value="Genomic_DNA"/>
</dbReference>
<evidence type="ECO:0000313" key="16">
    <source>
        <dbReference type="EMBL" id="CAB4837090.1"/>
    </source>
</evidence>
<proteinExistence type="inferred from homology"/>
<dbReference type="SUPFAM" id="SSF54211">
    <property type="entry name" value="Ribosomal protein S5 domain 2-like"/>
    <property type="match status" value="1"/>
</dbReference>
<protein>
    <recommendedName>
        <fullName evidence="4">Homoserine kinase</fullName>
        <ecNumber evidence="3">2.7.1.39</ecNumber>
    </recommendedName>
</protein>
<keyword evidence="5" id="KW-0028">Amino-acid biosynthesis</keyword>
<dbReference type="SUPFAM" id="SSF55060">
    <property type="entry name" value="GHMP Kinase, C-terminal domain"/>
    <property type="match status" value="1"/>
</dbReference>
<feature type="domain" description="GHMP kinase N-terminal" evidence="11">
    <location>
        <begin position="72"/>
        <end position="156"/>
    </location>
</feature>
<dbReference type="EMBL" id="CAEZXD010000044">
    <property type="protein sequence ID" value="CAB4682335.1"/>
    <property type="molecule type" value="Genomic_DNA"/>
</dbReference>
<reference evidence="15" key="1">
    <citation type="submission" date="2020-05" db="EMBL/GenBank/DDBJ databases">
        <authorList>
            <person name="Chiriac C."/>
            <person name="Salcher M."/>
            <person name="Ghai R."/>
            <person name="Kavagutti S V."/>
        </authorList>
    </citation>
    <scope>NUCLEOTIDE SEQUENCE</scope>
</reference>
<keyword evidence="7" id="KW-0791">Threonine biosynthesis</keyword>
<dbReference type="PIRSF" id="PIRSF000676">
    <property type="entry name" value="Homoser_kin"/>
    <property type="match status" value="1"/>
</dbReference>
<dbReference type="EMBL" id="CAEZYD010000004">
    <property type="protein sequence ID" value="CAB4706043.1"/>
    <property type="molecule type" value="Genomic_DNA"/>
</dbReference>
<evidence type="ECO:0000256" key="7">
    <source>
        <dbReference type="ARBA" id="ARBA00022697"/>
    </source>
</evidence>
<feature type="domain" description="GHMP kinase C-terminal" evidence="12">
    <location>
        <begin position="231"/>
        <end position="280"/>
    </location>
</feature>
<sequence length="307" mass="32101">MMSSAKSRLTFKATLAQVSVPATSANLGPGFDTLALALDLRDRYAAQVLDDATFDVDVSGEGSADVKKDKNNLVIKAMLHGFEHMGQKPKGIALRQLNVIPHGRGLGSSAAAIVGGLALARALVLGGDQLMTTDQMIALGTELEGHPDNIAAAVLGCATIAWTENNVGRGVSIKVNPKIKALLFIPESHLATAKARKLLPATIPHQDAVLNASRAALLVHAIEFRPDLLLEATEDLLHQNYRAEAMPKSMALVTKLRAAGVPAMISGAGPSVLVLHTLDDLEVEAVIKVGAGSFTAQKLGISTHGAE</sequence>
<evidence type="ECO:0000256" key="5">
    <source>
        <dbReference type="ARBA" id="ARBA00022605"/>
    </source>
</evidence>
<dbReference type="Gene3D" id="3.30.230.10">
    <property type="match status" value="1"/>
</dbReference>
<evidence type="ECO:0000256" key="10">
    <source>
        <dbReference type="ARBA" id="ARBA00022840"/>
    </source>
</evidence>
<dbReference type="EMBL" id="CAFAHD010000005">
    <property type="protein sequence ID" value="CAB4837090.1"/>
    <property type="molecule type" value="Genomic_DNA"/>
</dbReference>
<dbReference type="EC" id="2.7.1.39" evidence="3"/>
<dbReference type="AlphaFoldDB" id="A0A6J6Z7B9"/>
<dbReference type="Gene3D" id="3.30.70.890">
    <property type="entry name" value="GHMP kinase, C-terminal domain"/>
    <property type="match status" value="1"/>
</dbReference>
<comment type="pathway">
    <text evidence="1">Amino-acid biosynthesis; L-threonine biosynthesis; L-threonine from L-aspartate: step 4/5.</text>
</comment>
<evidence type="ECO:0000313" key="19">
    <source>
        <dbReference type="EMBL" id="CAB5020443.1"/>
    </source>
</evidence>
<evidence type="ECO:0000256" key="6">
    <source>
        <dbReference type="ARBA" id="ARBA00022679"/>
    </source>
</evidence>
<name>A0A6J6Z7B9_9ZZZZ</name>
<evidence type="ECO:0000313" key="15">
    <source>
        <dbReference type="EMBL" id="CAB4817711.1"/>
    </source>
</evidence>
<accession>A0A6J6Z7B9</accession>
<dbReference type="InterPro" id="IPR006204">
    <property type="entry name" value="GHMP_kinase_N_dom"/>
</dbReference>
<dbReference type="InterPro" id="IPR006203">
    <property type="entry name" value="GHMP_knse_ATP-bd_CS"/>
</dbReference>
<dbReference type="InterPro" id="IPR020568">
    <property type="entry name" value="Ribosomal_Su5_D2-typ_SF"/>
</dbReference>
<dbReference type="GO" id="GO:0004413">
    <property type="term" value="F:homoserine kinase activity"/>
    <property type="evidence" value="ECO:0007669"/>
    <property type="project" value="UniProtKB-EC"/>
</dbReference>
<comment type="similarity">
    <text evidence="2">Belongs to the GHMP kinase family. Homoserine kinase subfamily.</text>
</comment>
<dbReference type="InterPro" id="IPR014721">
    <property type="entry name" value="Ribsml_uS5_D2-typ_fold_subgr"/>
</dbReference>
<dbReference type="Pfam" id="PF08544">
    <property type="entry name" value="GHMP_kinases_C"/>
    <property type="match status" value="1"/>
</dbReference>
<evidence type="ECO:0000313" key="13">
    <source>
        <dbReference type="EMBL" id="CAB4682335.1"/>
    </source>
</evidence>
<dbReference type="PANTHER" id="PTHR20861">
    <property type="entry name" value="HOMOSERINE/4-DIPHOSPHOCYTIDYL-2-C-METHYL-D-ERYTHRITOL KINASE"/>
    <property type="match status" value="1"/>
</dbReference>
<organism evidence="15">
    <name type="scientific">freshwater metagenome</name>
    <dbReference type="NCBI Taxonomy" id="449393"/>
    <lineage>
        <taxon>unclassified sequences</taxon>
        <taxon>metagenomes</taxon>
        <taxon>ecological metagenomes</taxon>
    </lineage>
</organism>
<dbReference type="NCBIfam" id="TIGR00191">
    <property type="entry name" value="thrB"/>
    <property type="match status" value="1"/>
</dbReference>
<evidence type="ECO:0000256" key="4">
    <source>
        <dbReference type="ARBA" id="ARBA00017858"/>
    </source>
</evidence>
<evidence type="ECO:0000256" key="9">
    <source>
        <dbReference type="ARBA" id="ARBA00022777"/>
    </source>
</evidence>
<dbReference type="EMBL" id="CAFBNU010000002">
    <property type="protein sequence ID" value="CAB4962190.1"/>
    <property type="molecule type" value="Genomic_DNA"/>
</dbReference>
<evidence type="ECO:0000256" key="1">
    <source>
        <dbReference type="ARBA" id="ARBA00005015"/>
    </source>
</evidence>